<dbReference type="OrthoDB" id="530475at2"/>
<evidence type="ECO:0000313" key="3">
    <source>
        <dbReference type="Proteomes" id="UP000017700"/>
    </source>
</evidence>
<dbReference type="Pfam" id="PF06754">
    <property type="entry name" value="PhnG"/>
    <property type="match status" value="1"/>
</dbReference>
<dbReference type="RefSeq" id="WP_021015309.1">
    <property type="nucleotide sequence ID" value="NZ_CP025084.1"/>
</dbReference>
<dbReference type="STRING" id="104623.Ser39006_02043"/>
<evidence type="ECO:0000313" key="1">
    <source>
        <dbReference type="EMBL" id="AUH01395.1"/>
    </source>
</evidence>
<dbReference type="GO" id="GO:0019634">
    <property type="term" value="P:organic phosphonate metabolic process"/>
    <property type="evidence" value="ECO:0007669"/>
    <property type="project" value="InterPro"/>
</dbReference>
<dbReference type="EMBL" id="CP025085">
    <property type="protein sequence ID" value="AUH01395.1"/>
    <property type="molecule type" value="Genomic_DNA"/>
</dbReference>
<dbReference type="EMBL" id="CP025084">
    <property type="protein sequence ID" value="AUH05716.1"/>
    <property type="molecule type" value="Genomic_DNA"/>
</dbReference>
<dbReference type="NCBIfam" id="TIGR03293">
    <property type="entry name" value="PhnG_redo"/>
    <property type="match status" value="1"/>
</dbReference>
<gene>
    <name evidence="2" type="primary">phnG</name>
    <name evidence="1" type="ORF">CWC46_17215</name>
    <name evidence="2" type="ORF">Ser39006_017215</name>
</gene>
<evidence type="ECO:0000313" key="2">
    <source>
        <dbReference type="EMBL" id="AUH05716.1"/>
    </source>
</evidence>
<protein>
    <submittedName>
        <fullName evidence="2">Phosphonate C-P lyase system protein PhnG</fullName>
    </submittedName>
</protein>
<dbReference type="AlphaFoldDB" id="A0A2I5TMD1"/>
<reference evidence="2" key="4">
    <citation type="submission" date="2017-11" db="EMBL/GenBank/DDBJ databases">
        <title>Complete genome sequence of Serratia sp. ATCC 39006.</title>
        <authorList>
            <person name="Hampton H.G."/>
            <person name="Jackson S.A."/>
            <person name="Jauregui R."/>
            <person name="Poulter G.T.M."/>
            <person name="Salmond G.P.C."/>
            <person name="Fineran P.C."/>
        </authorList>
    </citation>
    <scope>NUCLEOTIDE SEQUENCE</scope>
    <source>
        <strain evidence="2">ATCC 39006</strain>
    </source>
</reference>
<sequence>MAIQTARQRWMSILAHSDPDVMQQHWQQLGLRYSYQVLRTPETGLARVQGRMGGTGKRFVLGDVTLTRAVVRLDDGTCGYSYVTGRNKPHAELCALVDALLQKQGTDTPLYQQLIVPLAATRAEQLQQRAQEIASSKVDFFTLVRGDNE</sequence>
<dbReference type="InterPro" id="IPR009609">
    <property type="entry name" value="Phosphonate_metab_PhnG"/>
</dbReference>
<dbReference type="KEGG" id="sera:Ser39006_017215"/>
<dbReference type="KEGG" id="serq:CWC46_17215"/>
<name>A0A2I5TMD1_SERS3</name>
<reference evidence="2" key="2">
    <citation type="submission" date="2013-09" db="EMBL/GenBank/DDBJ databases">
        <authorList>
            <person name="Wang G."/>
            <person name="Yang Y."/>
            <person name="Su Y."/>
        </authorList>
    </citation>
    <scope>NUCLEOTIDE SEQUENCE</scope>
    <source>
        <strain evidence="2">ATCC 39006</strain>
    </source>
</reference>
<keyword evidence="3" id="KW-1185">Reference proteome</keyword>
<evidence type="ECO:0000313" key="4">
    <source>
        <dbReference type="Proteomes" id="UP000233778"/>
    </source>
</evidence>
<dbReference type="GO" id="GO:0015716">
    <property type="term" value="P:organic phosphonate transport"/>
    <property type="evidence" value="ECO:0007669"/>
    <property type="project" value="InterPro"/>
</dbReference>
<organism evidence="2 3">
    <name type="scientific">Serratia sp. (strain ATCC 39006)</name>
    <name type="common">Prodigiosinella confusarubida</name>
    <dbReference type="NCBI Taxonomy" id="104623"/>
    <lineage>
        <taxon>Bacteria</taxon>
        <taxon>Pseudomonadati</taxon>
        <taxon>Pseudomonadota</taxon>
        <taxon>Gammaproteobacteria</taxon>
        <taxon>Enterobacterales</taxon>
        <taxon>Pectobacteriaceae</taxon>
        <taxon>Prodigiosinella</taxon>
    </lineage>
</organism>
<dbReference type="Proteomes" id="UP000017700">
    <property type="component" value="Chromosome"/>
</dbReference>
<keyword evidence="2" id="KW-0456">Lyase</keyword>
<dbReference type="Proteomes" id="UP000233778">
    <property type="component" value="Chromosome"/>
</dbReference>
<reference evidence="2 3" key="1">
    <citation type="journal article" date="2013" name="Genome Announc.">
        <title>Draft genome sequence of Serratia sp. strain ATCC 39006, a model bacterium for analysis of the biosynthesis and regulation of prodigiosin, a carbapenem, and gas vesicles.</title>
        <authorList>
            <person name="Fineran P.C."/>
            <person name="Iglesias Cans M.C."/>
            <person name="Ramsay J.P."/>
            <person name="Wilf N.M."/>
            <person name="Cossyleon D."/>
            <person name="McNeil M.B."/>
            <person name="Williamson N.R."/>
            <person name="Monson R.E."/>
            <person name="Becher S.A."/>
            <person name="Stanton J.A."/>
            <person name="Brugger K."/>
            <person name="Brown S.D."/>
            <person name="Salmond G.P."/>
        </authorList>
    </citation>
    <scope>NUCLEOTIDE SEQUENCE [LARGE SCALE GENOMIC DNA]</scope>
    <source>
        <strain evidence="2">ATCC 39006</strain>
        <strain evidence="3">ATCC 39006 / SC 11482</strain>
    </source>
</reference>
<accession>A0A2I5TMD1</accession>
<dbReference type="GO" id="GO:0016829">
    <property type="term" value="F:lyase activity"/>
    <property type="evidence" value="ECO:0007669"/>
    <property type="project" value="UniProtKB-KW"/>
</dbReference>
<proteinExistence type="predicted"/>
<reference evidence="1 4" key="3">
    <citation type="submission" date="2017-11" db="EMBL/GenBank/DDBJ databases">
        <title>Complete genome sequence of Serratia sp. ATCC 39006 LacA.</title>
        <authorList>
            <person name="Hampton H.G."/>
            <person name="Jackson S.A."/>
            <person name="Jauregui R."/>
            <person name="Poulter G.T.M."/>
            <person name="Salmond G.P.C."/>
            <person name="Fineran P.C."/>
        </authorList>
    </citation>
    <scope>NUCLEOTIDE SEQUENCE [LARGE SCALE GENOMIC DNA]</scope>
    <source>
        <strain evidence="1 4">ATCC 39006</strain>
    </source>
</reference>